<proteinExistence type="predicted"/>
<keyword evidence="4" id="KW-1185">Reference proteome</keyword>
<dbReference type="OrthoDB" id="9991317at2759"/>
<dbReference type="Pfam" id="PF12770">
    <property type="entry name" value="CHAT"/>
    <property type="match status" value="1"/>
</dbReference>
<reference evidence="3" key="1">
    <citation type="journal article" date="2017" name="Mycologia">
        <title>Fusarium algeriense, sp. nov., a novel toxigenic crown rot pathogen of durum wheat from Algeria is nested in the Fusarium burgessii species complex.</title>
        <authorList>
            <person name="Laraba I."/>
            <person name="Keddad A."/>
            <person name="Boureghda H."/>
            <person name="Abdallah N."/>
            <person name="Vaughan M.M."/>
            <person name="Proctor R.H."/>
            <person name="Busman M."/>
            <person name="O'Donnell K."/>
        </authorList>
    </citation>
    <scope>NUCLEOTIDE SEQUENCE</scope>
    <source>
        <strain evidence="3">NRRL 25174</strain>
    </source>
</reference>
<feature type="domain" description="CHAT" evidence="2">
    <location>
        <begin position="756"/>
        <end position="946"/>
    </location>
</feature>
<dbReference type="SUPFAM" id="SSF81901">
    <property type="entry name" value="HCP-like"/>
    <property type="match status" value="1"/>
</dbReference>
<evidence type="ECO:0000259" key="2">
    <source>
        <dbReference type="Pfam" id="PF12770"/>
    </source>
</evidence>
<gene>
    <name evidence="3" type="ORF">FBEOM_2332</name>
</gene>
<reference evidence="3" key="2">
    <citation type="submission" date="2020-02" db="EMBL/GenBank/DDBJ databases">
        <title>Identification and distribution of gene clusters putatively required for synthesis of sphingolipid metabolism inhibitors in phylogenetically diverse species of the filamentous fungus Fusarium.</title>
        <authorList>
            <person name="Kim H.-S."/>
            <person name="Busman M."/>
            <person name="Brown D.W."/>
            <person name="Divon H."/>
            <person name="Uhlig S."/>
            <person name="Proctor R.H."/>
        </authorList>
    </citation>
    <scope>NUCLEOTIDE SEQUENCE</scope>
    <source>
        <strain evidence="3">NRRL 25174</strain>
    </source>
</reference>
<evidence type="ECO:0000256" key="1">
    <source>
        <dbReference type="SAM" id="Coils"/>
    </source>
</evidence>
<dbReference type="PANTHER" id="PTHR19959:SF119">
    <property type="entry name" value="FUNGAL LIPASE-LIKE DOMAIN-CONTAINING PROTEIN"/>
    <property type="match status" value="1"/>
</dbReference>
<protein>
    <submittedName>
        <fullName evidence="3">30S ribosomal S17P protein</fullName>
    </submittedName>
</protein>
<feature type="coiled-coil region" evidence="1">
    <location>
        <begin position="578"/>
        <end position="605"/>
    </location>
</feature>
<dbReference type="Gene3D" id="1.25.40.10">
    <property type="entry name" value="Tetratricopeptide repeat domain"/>
    <property type="match status" value="2"/>
</dbReference>
<dbReference type="Proteomes" id="UP000730481">
    <property type="component" value="Unassembled WGS sequence"/>
</dbReference>
<organism evidence="3 4">
    <name type="scientific">Fusarium beomiforme</name>
    <dbReference type="NCBI Taxonomy" id="44412"/>
    <lineage>
        <taxon>Eukaryota</taxon>
        <taxon>Fungi</taxon>
        <taxon>Dikarya</taxon>
        <taxon>Ascomycota</taxon>
        <taxon>Pezizomycotina</taxon>
        <taxon>Sordariomycetes</taxon>
        <taxon>Hypocreomycetidae</taxon>
        <taxon>Hypocreales</taxon>
        <taxon>Nectriaceae</taxon>
        <taxon>Fusarium</taxon>
        <taxon>Fusarium burgessii species complex</taxon>
    </lineage>
</organism>
<name>A0A9P5ARS1_9HYPO</name>
<dbReference type="InterPro" id="IPR024983">
    <property type="entry name" value="CHAT_dom"/>
</dbReference>
<accession>A0A9P5ARS1</accession>
<dbReference type="EMBL" id="PVQB02000082">
    <property type="protein sequence ID" value="KAF4343745.1"/>
    <property type="molecule type" value="Genomic_DNA"/>
</dbReference>
<dbReference type="InterPro" id="IPR011990">
    <property type="entry name" value="TPR-like_helical_dom_sf"/>
</dbReference>
<keyword evidence="1" id="KW-0175">Coiled coil</keyword>
<dbReference type="PANTHER" id="PTHR19959">
    <property type="entry name" value="KINESIN LIGHT CHAIN"/>
    <property type="match status" value="1"/>
</dbReference>
<evidence type="ECO:0000313" key="4">
    <source>
        <dbReference type="Proteomes" id="UP000730481"/>
    </source>
</evidence>
<sequence>MSLAIQGCNLTPELNADLAEATWQKLGRNAELVPDADDGRLNALMKQAGELYEKYLRSRSLVDLEAAVAAFWETLTAASNDDPETQSYCLLYISQLTRDRYEATNQTEDLDKSVQLADEANQIAEGLDEANPQYPLALKFLRARLIERYALTGSESDLERGIVTARKSIQITNGIIFDGVAHFEDLSALLGSKYLAKGAIEDIEEAISMGLKAIELETADSKSTRPQLLARIGSLWGQKSLRTGSLDDMEEGIRLARQAVEEASDDELALADASNSLATLLGNRYSITGALIDIDEAIALERRALKMGGYKSTMLATALGNLAVLLQQRYQRSHELSDLEESTQFSNQALDAMPGDHPDRTRHQHDIGIKLARKFAITNHIEDLDKGIQSLRQAVNNMPKSHPSRAIYLHSLASGLISKGFLTFDGNGVDEQISVAREALKATPESHPAHGELLYGLGIALLGAQVTRKTKTGIEEAITCFESAISQSNAPALCRIQACMSLLPICPDQDRSLKAAKLVMGLIPRIIPRQQDNSDRQSSLAELAGFASDAAAVAIQAAQVVDALELLKQGQDLLGASAEQMQIDIAELEKLHPEYAAEFERLRNEINRPIDPDISASQSTALRDGQALRLYDAGKEFDDLVEKIRQLPKFDTFLQAPGLDDMQSITDRGPIIIINVSMIFCDAIIIMTDGIQTVALIDLSLEEIQQRVLAGERGSPGVLEWLWDTIVCPVLNAIDFTGAPTRENWPHAMIQARKRRTPTRATNKAVLVAMETTPTLSRLAFAKQELGVVKSVCSSIGLETVESERKKAALIEQIRSCKVFHFAGHGCTDLQDPLKSYLCLEDVLTNPLKVGGLLDLNLKDQPPFLAYLSACGTGRIQQEQFLDESVHLVSAFQLAGFQHVIGTLWEVNDEVCVEIAKVTYEGIRDGHMTDQSVAWGLHEASRRLRDKWLDKMDQDGPSRGADDDVFNCMALREPVMHGIRWERRRVRRRAKGKGMKVSFGTKWKRVPITAPSGRNGSSASMSGLVTRGQRLPREASLAIMLRHKTVPAPAWVPFIHYGI</sequence>
<evidence type="ECO:0000313" key="3">
    <source>
        <dbReference type="EMBL" id="KAF4343745.1"/>
    </source>
</evidence>
<dbReference type="AlphaFoldDB" id="A0A9P5ARS1"/>
<comment type="caution">
    <text evidence="3">The sequence shown here is derived from an EMBL/GenBank/DDBJ whole genome shotgun (WGS) entry which is preliminary data.</text>
</comment>